<proteinExistence type="predicted"/>
<evidence type="ECO:0000313" key="2">
    <source>
        <dbReference type="EMBL" id="KAG5840369.1"/>
    </source>
</evidence>
<gene>
    <name evidence="2" type="ORF">ANANG_G00188070</name>
</gene>
<protein>
    <submittedName>
        <fullName evidence="2">Uncharacterized protein</fullName>
    </submittedName>
</protein>
<feature type="compositionally biased region" description="Low complexity" evidence="1">
    <location>
        <begin position="73"/>
        <end position="86"/>
    </location>
</feature>
<evidence type="ECO:0000256" key="1">
    <source>
        <dbReference type="SAM" id="MobiDB-lite"/>
    </source>
</evidence>
<accession>A0A9D3M2E2</accession>
<name>A0A9D3M2E2_ANGAN</name>
<organism evidence="2 3">
    <name type="scientific">Anguilla anguilla</name>
    <name type="common">European freshwater eel</name>
    <name type="synonym">Muraena anguilla</name>
    <dbReference type="NCBI Taxonomy" id="7936"/>
    <lineage>
        <taxon>Eukaryota</taxon>
        <taxon>Metazoa</taxon>
        <taxon>Chordata</taxon>
        <taxon>Craniata</taxon>
        <taxon>Vertebrata</taxon>
        <taxon>Euteleostomi</taxon>
        <taxon>Actinopterygii</taxon>
        <taxon>Neopterygii</taxon>
        <taxon>Teleostei</taxon>
        <taxon>Anguilliformes</taxon>
        <taxon>Anguillidae</taxon>
        <taxon>Anguilla</taxon>
    </lineage>
</organism>
<evidence type="ECO:0000313" key="3">
    <source>
        <dbReference type="Proteomes" id="UP001044222"/>
    </source>
</evidence>
<reference evidence="2" key="1">
    <citation type="submission" date="2021-01" db="EMBL/GenBank/DDBJ databases">
        <title>A chromosome-scale assembly of European eel, Anguilla anguilla.</title>
        <authorList>
            <person name="Henkel C."/>
            <person name="Jong-Raadsen S.A."/>
            <person name="Dufour S."/>
            <person name="Weltzien F.-A."/>
            <person name="Palstra A.P."/>
            <person name="Pelster B."/>
            <person name="Spaink H.P."/>
            <person name="Van Den Thillart G.E."/>
            <person name="Jansen H."/>
            <person name="Zahm M."/>
            <person name="Klopp C."/>
            <person name="Cedric C."/>
            <person name="Louis A."/>
            <person name="Berthelot C."/>
            <person name="Parey E."/>
            <person name="Roest Crollius H."/>
            <person name="Montfort J."/>
            <person name="Robinson-Rechavi M."/>
            <person name="Bucao C."/>
            <person name="Bouchez O."/>
            <person name="Gislard M."/>
            <person name="Lluch J."/>
            <person name="Milhes M."/>
            <person name="Lampietro C."/>
            <person name="Lopez Roques C."/>
            <person name="Donnadieu C."/>
            <person name="Braasch I."/>
            <person name="Desvignes T."/>
            <person name="Postlethwait J."/>
            <person name="Bobe J."/>
            <person name="Guiguen Y."/>
            <person name="Dirks R."/>
        </authorList>
    </citation>
    <scope>NUCLEOTIDE SEQUENCE</scope>
    <source>
        <strain evidence="2">Tag_6206</strain>
        <tissue evidence="2">Liver</tissue>
    </source>
</reference>
<comment type="caution">
    <text evidence="2">The sequence shown here is derived from an EMBL/GenBank/DDBJ whole genome shotgun (WGS) entry which is preliminary data.</text>
</comment>
<sequence length="222" mass="21665">MGQKQDKPTGEGSPGAEGAEGADGSVAGRRLSSASGNPGDGGIEEAAQGGGRSRETGGVRREDPAETGAADLEAGPEGEPAAPAPESDARDGCRGGGVRESPRPGASNEGGGGGGDGEGGAVPVTQRLPETRQYPPRSAGSGEFSSRPPHSARTVTKEGAASAASESQARGEMEHLLGGEASHRRENLGGDCRTGTTSDPLAERAGSLDSVGALCGAGPGGV</sequence>
<feature type="compositionally biased region" description="Basic and acidic residues" evidence="1">
    <location>
        <begin position="52"/>
        <end position="64"/>
    </location>
</feature>
<feature type="compositionally biased region" description="Basic and acidic residues" evidence="1">
    <location>
        <begin position="169"/>
        <end position="188"/>
    </location>
</feature>
<keyword evidence="3" id="KW-1185">Reference proteome</keyword>
<dbReference type="Proteomes" id="UP001044222">
    <property type="component" value="Chromosome 10"/>
</dbReference>
<feature type="compositionally biased region" description="Gly residues" evidence="1">
    <location>
        <begin position="108"/>
        <end position="120"/>
    </location>
</feature>
<feature type="compositionally biased region" description="Low complexity" evidence="1">
    <location>
        <begin position="10"/>
        <end position="28"/>
    </location>
</feature>
<dbReference type="EMBL" id="JAFIRN010000010">
    <property type="protein sequence ID" value="KAG5840369.1"/>
    <property type="molecule type" value="Genomic_DNA"/>
</dbReference>
<feature type="region of interest" description="Disordered" evidence="1">
    <location>
        <begin position="1"/>
        <end position="222"/>
    </location>
</feature>
<dbReference type="AlphaFoldDB" id="A0A9D3M2E2"/>